<dbReference type="GO" id="GO:0016301">
    <property type="term" value="F:kinase activity"/>
    <property type="evidence" value="ECO:0007669"/>
    <property type="project" value="UniProtKB-KW"/>
</dbReference>
<dbReference type="EMBL" id="KT428292">
    <property type="protein sequence ID" value="ALH06896.1"/>
    <property type="molecule type" value="Genomic_DNA"/>
</dbReference>
<evidence type="ECO:0000313" key="1">
    <source>
        <dbReference type="EMBL" id="ALH06896.1"/>
    </source>
</evidence>
<accession>A0A0N7G2E4</accession>
<dbReference type="Gene3D" id="3.40.50.300">
    <property type="entry name" value="P-loop containing nucleotide triphosphate hydrolases"/>
    <property type="match status" value="1"/>
</dbReference>
<reference evidence="1" key="1">
    <citation type="journal article" date="2015" name="Genome Announc.">
        <title>Complete Genome Sequence of a New Member of the Marseilleviridae Recovered from the Brackish Submarine Spring in the Cassis Port-Miou Calanque, France.</title>
        <authorList>
            <person name="Doutre G."/>
            <person name="Arfib B."/>
            <person name="Rochette P."/>
            <person name="Claverie J.M."/>
            <person name="Bonin P."/>
            <person name="Abergel C."/>
        </authorList>
    </citation>
    <scope>NUCLEOTIDE SEQUENCE [LARGE SCALE GENOMIC DNA]</scope>
    <source>
        <strain evidence="1">1</strain>
    </source>
</reference>
<evidence type="ECO:0000313" key="2">
    <source>
        <dbReference type="Proteomes" id="UP000319438"/>
    </source>
</evidence>
<dbReference type="Proteomes" id="UP000319438">
    <property type="component" value="Segment"/>
</dbReference>
<proteinExistence type="predicted"/>
<gene>
    <name evidence="1" type="ORF">PMV_198</name>
</gene>
<dbReference type="InterPro" id="IPR027417">
    <property type="entry name" value="P-loop_NTPase"/>
</dbReference>
<organism evidence="1 2">
    <name type="scientific">Port-miou virus</name>
    <dbReference type="NCBI Taxonomy" id="1733873"/>
    <lineage>
        <taxon>Viruses</taxon>
        <taxon>Varidnaviria</taxon>
        <taxon>Bamfordvirae</taxon>
        <taxon>Nucleocytoviricota</taxon>
        <taxon>Megaviricetes</taxon>
        <taxon>Pimascovirales</taxon>
        <taxon>Pimascovirales incertae sedis</taxon>
        <taxon>Marseilleviridae</taxon>
        <taxon>Losannavirus</taxon>
        <taxon>Losannavirus lausannense</taxon>
        <taxon>Lausannevirus</taxon>
    </lineage>
</organism>
<keyword evidence="1" id="KW-0418">Kinase</keyword>
<keyword evidence="1" id="KW-0808">Transferase</keyword>
<protein>
    <submittedName>
        <fullName evidence="1">Putative deoxynucleotide monophosphate kinase</fullName>
    </submittedName>
</protein>
<sequence length="155" mass="18082">MRIAFGPFMRSGKDTACDWLKETYGGKIFRFSHKLYKATEAIQKTLGLPIEKDRELLLLVGKYANEKNPLIFVEQVLEKILEQPQDMNIFISDVRREEEAQMLKRQGFVLVKITRDCERTFCEMEEKMSKSDLFDIALENNGTLEEFLKTLDGTF</sequence>
<name>A0A0N7G2E4_9VIRU</name>